<proteinExistence type="predicted"/>
<reference evidence="1" key="1">
    <citation type="submission" date="2023-07" db="EMBL/GenBank/DDBJ databases">
        <title>Genome content predicts the carbon catabolic preferences of heterotrophic bacteria.</title>
        <authorList>
            <person name="Gralka M."/>
        </authorList>
    </citation>
    <scope>NUCLEOTIDE SEQUENCE</scope>
    <source>
        <strain evidence="1">E2R20</strain>
    </source>
</reference>
<dbReference type="InterPro" id="IPR009279">
    <property type="entry name" value="Portal_Mu"/>
</dbReference>
<comment type="caution">
    <text evidence="1">The sequence shown here is derived from an EMBL/GenBank/DDBJ whole genome shotgun (WGS) entry which is preliminary data.</text>
</comment>
<keyword evidence="2" id="KW-1185">Reference proteome</keyword>
<evidence type="ECO:0000313" key="2">
    <source>
        <dbReference type="Proteomes" id="UP001170310"/>
    </source>
</evidence>
<dbReference type="RefSeq" id="WP_303521907.1">
    <property type="nucleotide sequence ID" value="NZ_JAUOQO010000123.1"/>
</dbReference>
<accession>A0AAW7YS04</accession>
<protein>
    <submittedName>
        <fullName evidence="1">Uncharacterized protein</fullName>
    </submittedName>
</protein>
<organism evidence="1 2">
    <name type="scientific">Staphylococcus pasteuri_A</name>
    <dbReference type="NCBI Taxonomy" id="3062664"/>
    <lineage>
        <taxon>Bacteria</taxon>
        <taxon>Bacillati</taxon>
        <taxon>Bacillota</taxon>
        <taxon>Bacilli</taxon>
        <taxon>Bacillales</taxon>
        <taxon>Staphylococcaceae</taxon>
        <taxon>Staphylococcus</taxon>
    </lineage>
</organism>
<evidence type="ECO:0000313" key="1">
    <source>
        <dbReference type="EMBL" id="MDO6575035.1"/>
    </source>
</evidence>
<feature type="non-terminal residue" evidence="1">
    <location>
        <position position="96"/>
    </location>
</feature>
<dbReference type="Proteomes" id="UP001170310">
    <property type="component" value="Unassembled WGS sequence"/>
</dbReference>
<gene>
    <name evidence="1" type="ORF">Q4528_13045</name>
</gene>
<name>A0AAW7YS04_9STAP</name>
<dbReference type="Pfam" id="PF06074">
    <property type="entry name" value="Portal_Mu"/>
    <property type="match status" value="1"/>
</dbReference>
<sequence>MGERMPENKFWWFDVGADNDENPYGLGLAHWLYWPVFFKRNGLKYWSVFLEKFAQPTPTATLPQAQIQDPVMKRRALEALQAIQVDSGVLIPEGIE</sequence>
<dbReference type="AlphaFoldDB" id="A0AAW7YS04"/>
<dbReference type="EMBL" id="JAUOQO010000123">
    <property type="protein sequence ID" value="MDO6575035.1"/>
    <property type="molecule type" value="Genomic_DNA"/>
</dbReference>